<feature type="non-terminal residue" evidence="1">
    <location>
        <position position="1"/>
    </location>
</feature>
<sequence length="557" mass="64014">NNQLLQSITLLLVFQTIQDPYLELIQKNPLNSNNTLFNKFMIQFDIVDLLDILIKKSQTDKEMAKVTGLAISCESTVVDLLLISCKQFSIQGNYLNARYFNKCISSLKMIINLYKPNFESKFLIFSPKQMICIESIQTVIYNTLTEVKNEPNNQFYQMLSEELFIYIDSFFQLIQVMLQHPWTECVRNVLIYQQQDKYKGLWYALVSMIRIGGMKPLSDTSEKSTLMKKIQQHFVMLIPTILKNSFQKFKEQGPYGDQALINQNLFQKTSQTITVLIDLPCGLIKNEQISAKINFQELLQAAIVRLVNSKSAMPILCQQQSDQAFELLNFCFINASNLFQQDQKDELFKISLQLIQIGKQKQKQGAFELLAEMLVEGQFLYKCASQQMVEAAVLEAQIGLKFVRNYLMQTKQALNSRLQNAPNELAKMIMNNREIRLSIIQQARATCGLIPDIIEKLLSFFNNQQLGQIDIIQNQMEVLLFNSQIFGQQDLSENLAKLVAKMMETSDKLNEKIKQISLDVIIQVQEALVKDKRVDQRVLAEFGEKVGGFKGDQIKQG</sequence>
<feature type="non-terminal residue" evidence="1">
    <location>
        <position position="557"/>
    </location>
</feature>
<proteinExistence type="predicted"/>
<organism evidence="1">
    <name type="scientific">Trepomonas sp. PC1</name>
    <dbReference type="NCBI Taxonomy" id="1076344"/>
    <lineage>
        <taxon>Eukaryota</taxon>
        <taxon>Metamonada</taxon>
        <taxon>Diplomonadida</taxon>
        <taxon>Hexamitidae</taxon>
        <taxon>Hexamitinae</taxon>
        <taxon>Trepomonas</taxon>
    </lineage>
</organism>
<name>A0A146KIP4_9EUKA</name>
<accession>A0A146KIP4</accession>
<keyword evidence="1" id="KW-0418">Kinase</keyword>
<gene>
    <name evidence="1" type="ORF">TPC1_11551</name>
</gene>
<dbReference type="EMBL" id="GDID01001151">
    <property type="protein sequence ID" value="JAP95455.1"/>
    <property type="molecule type" value="Transcribed_RNA"/>
</dbReference>
<reference evidence="1" key="1">
    <citation type="submission" date="2015-07" db="EMBL/GenBank/DDBJ databases">
        <title>Adaptation to a free-living lifestyle via gene acquisitions in the diplomonad Trepomonas sp. PC1.</title>
        <authorList>
            <person name="Xu F."/>
            <person name="Jerlstrom-Hultqvist J."/>
            <person name="Kolisko M."/>
            <person name="Simpson A.G.B."/>
            <person name="Roger A.J."/>
            <person name="Svard S.G."/>
            <person name="Andersson J.O."/>
        </authorList>
    </citation>
    <scope>NUCLEOTIDE SEQUENCE</scope>
    <source>
        <strain evidence="1">PC1</strain>
    </source>
</reference>
<protein>
    <submittedName>
        <fullName evidence="1">Kinase, ULK</fullName>
    </submittedName>
</protein>
<keyword evidence="1" id="KW-0808">Transferase</keyword>
<dbReference type="GO" id="GO:0016301">
    <property type="term" value="F:kinase activity"/>
    <property type="evidence" value="ECO:0007669"/>
    <property type="project" value="UniProtKB-KW"/>
</dbReference>
<dbReference type="AlphaFoldDB" id="A0A146KIP4"/>
<evidence type="ECO:0000313" key="1">
    <source>
        <dbReference type="EMBL" id="JAP95455.1"/>
    </source>
</evidence>